<keyword evidence="2" id="KW-1133">Transmembrane helix</keyword>
<protein>
    <submittedName>
        <fullName evidence="3">Uncharacterized protein</fullName>
    </submittedName>
</protein>
<sequence length="238" mass="27063">MSPPRRAPAALVLHDTAQLLKLLFVYLTCVVLIFYKTASFLEPHLQDVRRLESRSSDSDRDDCTTEDEERSLLRLPPPPPPPPDDAPPPLKPREFFERLQQQNMKEPERRPVQRTRDVHDINNENVFRPLEPEGSLGDSLSQKSWKSVKVLCSDPGAQLVMNLSAGRGRTCIQHIVFPHEECFNCLIFYDSFLRFVPFYLTIASVPSGRATFAESFSSILLLYGTVAVIQTHYHVNAS</sequence>
<keyword evidence="2" id="KW-0812">Transmembrane</keyword>
<dbReference type="AlphaFoldDB" id="A0A4C1UZX2"/>
<name>A0A4C1UZX2_EUMVA</name>
<organism evidence="3 4">
    <name type="scientific">Eumeta variegata</name>
    <name type="common">Bagworm moth</name>
    <name type="synonym">Eumeta japonica</name>
    <dbReference type="NCBI Taxonomy" id="151549"/>
    <lineage>
        <taxon>Eukaryota</taxon>
        <taxon>Metazoa</taxon>
        <taxon>Ecdysozoa</taxon>
        <taxon>Arthropoda</taxon>
        <taxon>Hexapoda</taxon>
        <taxon>Insecta</taxon>
        <taxon>Pterygota</taxon>
        <taxon>Neoptera</taxon>
        <taxon>Endopterygota</taxon>
        <taxon>Lepidoptera</taxon>
        <taxon>Glossata</taxon>
        <taxon>Ditrysia</taxon>
        <taxon>Tineoidea</taxon>
        <taxon>Psychidae</taxon>
        <taxon>Oiketicinae</taxon>
        <taxon>Eumeta</taxon>
    </lineage>
</organism>
<dbReference type="OrthoDB" id="21085at2759"/>
<evidence type="ECO:0000313" key="4">
    <source>
        <dbReference type="Proteomes" id="UP000299102"/>
    </source>
</evidence>
<evidence type="ECO:0000313" key="3">
    <source>
        <dbReference type="EMBL" id="GBP31779.1"/>
    </source>
</evidence>
<feature type="compositionally biased region" description="Basic and acidic residues" evidence="1">
    <location>
        <begin position="50"/>
        <end position="63"/>
    </location>
</feature>
<keyword evidence="4" id="KW-1185">Reference proteome</keyword>
<feature type="region of interest" description="Disordered" evidence="1">
    <location>
        <begin position="50"/>
        <end position="92"/>
    </location>
</feature>
<reference evidence="3 4" key="1">
    <citation type="journal article" date="2019" name="Commun. Biol.">
        <title>The bagworm genome reveals a unique fibroin gene that provides high tensile strength.</title>
        <authorList>
            <person name="Kono N."/>
            <person name="Nakamura H."/>
            <person name="Ohtoshi R."/>
            <person name="Tomita M."/>
            <person name="Numata K."/>
            <person name="Arakawa K."/>
        </authorList>
    </citation>
    <scope>NUCLEOTIDE SEQUENCE [LARGE SCALE GENOMIC DNA]</scope>
</reference>
<keyword evidence="2" id="KW-0472">Membrane</keyword>
<dbReference type="Proteomes" id="UP000299102">
    <property type="component" value="Unassembled WGS sequence"/>
</dbReference>
<feature type="compositionally biased region" description="Pro residues" evidence="1">
    <location>
        <begin position="75"/>
        <end position="90"/>
    </location>
</feature>
<evidence type="ECO:0000256" key="2">
    <source>
        <dbReference type="SAM" id="Phobius"/>
    </source>
</evidence>
<feature type="transmembrane region" description="Helical" evidence="2">
    <location>
        <begin position="20"/>
        <end position="41"/>
    </location>
</feature>
<comment type="caution">
    <text evidence="3">The sequence shown here is derived from an EMBL/GenBank/DDBJ whole genome shotgun (WGS) entry which is preliminary data.</text>
</comment>
<evidence type="ECO:0000256" key="1">
    <source>
        <dbReference type="SAM" id="MobiDB-lite"/>
    </source>
</evidence>
<dbReference type="EMBL" id="BGZK01000251">
    <property type="protein sequence ID" value="GBP31779.1"/>
    <property type="molecule type" value="Genomic_DNA"/>
</dbReference>
<proteinExistence type="predicted"/>
<gene>
    <name evidence="3" type="ORF">EVAR_81544_1</name>
</gene>
<accession>A0A4C1UZX2</accession>